<evidence type="ECO:0000256" key="1">
    <source>
        <dbReference type="ARBA" id="ARBA00007613"/>
    </source>
</evidence>
<keyword evidence="4" id="KW-1185">Reference proteome</keyword>
<sequence>MRAANAILPLALLGLAACSTAPTYAPPAVSTPAAFRDNGPWTPASMADAAPTGDWWAVFADPALDGLEQRLAGGNASLAQALARYDQARALARQARTGLYPTVGVEAGAASQRTISTGRTDPAGVSASAAYELDLWGRVRNQVAAGRADAQASAADLAAVRLSLQAQLADAYFQLRGADAQIAVLSSTADAYRQALDLTRRRQAGGASSALDTGRAETQLAAALAQQEQAQADRALLEHALAVLVGEPASGFSVAAVEGLSDAPRTPVSTPSAVLQRRPDVAAAERRVAAANARIGVARVAWFPTVTLAASGGWQSTGGELLTTANRVWALGPAAAALPLLDGGARKAEVARSRAVFDEAAAGYRQTVLDAFREVEDQMALANRLAAAQARQDEAVDAAVRTAALATTRYREGAASYLDVVTAQTAELDARRSALDLRTRRLAASVNLIRALGGGWRGGEGA</sequence>
<dbReference type="Proteomes" id="UP000245073">
    <property type="component" value="Unassembled WGS sequence"/>
</dbReference>
<dbReference type="Pfam" id="PF02321">
    <property type="entry name" value="OEP"/>
    <property type="match status" value="2"/>
</dbReference>
<dbReference type="PANTHER" id="PTHR30203">
    <property type="entry name" value="OUTER MEMBRANE CATION EFFLUX PROTEIN"/>
    <property type="match status" value="1"/>
</dbReference>
<dbReference type="InterPro" id="IPR003423">
    <property type="entry name" value="OMP_efflux"/>
</dbReference>
<protein>
    <submittedName>
        <fullName evidence="3">RND transporter</fullName>
    </submittedName>
</protein>
<keyword evidence="2" id="KW-0812">Transmembrane</keyword>
<dbReference type="NCBIfam" id="TIGR01845">
    <property type="entry name" value="outer_NodT"/>
    <property type="match status" value="1"/>
</dbReference>
<gene>
    <name evidence="3" type="ORF">DDF67_21505</name>
</gene>
<dbReference type="Gene3D" id="2.20.200.10">
    <property type="entry name" value="Outer membrane efflux proteins (OEP)"/>
    <property type="match status" value="1"/>
</dbReference>
<comment type="similarity">
    <text evidence="1 2">Belongs to the outer membrane factor (OMF) (TC 1.B.17) family.</text>
</comment>
<feature type="chain" id="PRO_5015372198" evidence="2">
    <location>
        <begin position="26"/>
        <end position="462"/>
    </location>
</feature>
<dbReference type="OrthoDB" id="9783100at2"/>
<dbReference type="GO" id="GO:0015562">
    <property type="term" value="F:efflux transmembrane transporter activity"/>
    <property type="evidence" value="ECO:0007669"/>
    <property type="project" value="InterPro"/>
</dbReference>
<keyword evidence="2" id="KW-0732">Signal</keyword>
<dbReference type="PROSITE" id="PS51257">
    <property type="entry name" value="PROKAR_LIPOPROTEIN"/>
    <property type="match status" value="1"/>
</dbReference>
<dbReference type="AlphaFoldDB" id="A0A2T9JHZ6"/>
<organism evidence="3 4">
    <name type="scientific">Caulobacter endophyticus</name>
    <dbReference type="NCBI Taxonomy" id="2172652"/>
    <lineage>
        <taxon>Bacteria</taxon>
        <taxon>Pseudomonadati</taxon>
        <taxon>Pseudomonadota</taxon>
        <taxon>Alphaproteobacteria</taxon>
        <taxon>Caulobacterales</taxon>
        <taxon>Caulobacteraceae</taxon>
        <taxon>Caulobacter</taxon>
    </lineage>
</organism>
<comment type="subcellular location">
    <subcellularLocation>
        <location evidence="2">Cell membrane</location>
        <topology evidence="2">Lipid-anchor</topology>
    </subcellularLocation>
</comment>
<accession>A0A2T9JHZ6</accession>
<name>A0A2T9JHZ6_9CAUL</name>
<dbReference type="GO" id="GO:0005886">
    <property type="term" value="C:plasma membrane"/>
    <property type="evidence" value="ECO:0007669"/>
    <property type="project" value="UniProtKB-SubCell"/>
</dbReference>
<proteinExistence type="inferred from homology"/>
<dbReference type="InterPro" id="IPR010131">
    <property type="entry name" value="MdtP/NodT-like"/>
</dbReference>
<dbReference type="RefSeq" id="WP_109454838.1">
    <property type="nucleotide sequence ID" value="NZ_QDKQ01000070.1"/>
</dbReference>
<reference evidence="3 4" key="1">
    <citation type="submission" date="2018-04" db="EMBL/GenBank/DDBJ databases">
        <title>The genome sequence of Caulobacter sp. 744.</title>
        <authorList>
            <person name="Gao J."/>
            <person name="Sun J."/>
        </authorList>
    </citation>
    <scope>NUCLEOTIDE SEQUENCE [LARGE SCALE GENOMIC DNA]</scope>
    <source>
        <strain evidence="3 4">774</strain>
    </source>
</reference>
<comment type="caution">
    <text evidence="3">The sequence shown here is derived from an EMBL/GenBank/DDBJ whole genome shotgun (WGS) entry which is preliminary data.</text>
</comment>
<dbReference type="SUPFAM" id="SSF56954">
    <property type="entry name" value="Outer membrane efflux proteins (OEP)"/>
    <property type="match status" value="1"/>
</dbReference>
<keyword evidence="2" id="KW-0564">Palmitate</keyword>
<evidence type="ECO:0000256" key="2">
    <source>
        <dbReference type="RuleBase" id="RU362097"/>
    </source>
</evidence>
<evidence type="ECO:0000313" key="4">
    <source>
        <dbReference type="Proteomes" id="UP000245073"/>
    </source>
</evidence>
<evidence type="ECO:0000313" key="3">
    <source>
        <dbReference type="EMBL" id="PVM83295.1"/>
    </source>
</evidence>
<keyword evidence="2" id="KW-1134">Transmembrane beta strand</keyword>
<feature type="signal peptide" evidence="2">
    <location>
        <begin position="1"/>
        <end position="25"/>
    </location>
</feature>
<dbReference type="EMBL" id="QDKQ01000070">
    <property type="protein sequence ID" value="PVM83295.1"/>
    <property type="molecule type" value="Genomic_DNA"/>
</dbReference>
<dbReference type="Gene3D" id="1.20.1600.10">
    <property type="entry name" value="Outer membrane efflux proteins (OEP)"/>
    <property type="match status" value="1"/>
</dbReference>
<keyword evidence="2" id="KW-0449">Lipoprotein</keyword>
<keyword evidence="2" id="KW-0472">Membrane</keyword>
<dbReference type="PANTHER" id="PTHR30203:SF33">
    <property type="entry name" value="BLR4455 PROTEIN"/>
    <property type="match status" value="1"/>
</dbReference>